<dbReference type="KEGG" id="psac:PSM36_1922"/>
<evidence type="ECO:0000313" key="2">
    <source>
        <dbReference type="Proteomes" id="UP000187464"/>
    </source>
</evidence>
<name>A0A1R3T817_9BACT</name>
<evidence type="ECO:0000313" key="1">
    <source>
        <dbReference type="EMBL" id="SCD20737.1"/>
    </source>
</evidence>
<protein>
    <submittedName>
        <fullName evidence="1">Uncharacterized protein</fullName>
    </submittedName>
</protein>
<dbReference type="EMBL" id="LT605205">
    <property type="protein sequence ID" value="SCD20737.1"/>
    <property type="molecule type" value="Genomic_DNA"/>
</dbReference>
<organism evidence="1 2">
    <name type="scientific">Proteiniphilum saccharofermentans</name>
    <dbReference type="NCBI Taxonomy" id="1642647"/>
    <lineage>
        <taxon>Bacteria</taxon>
        <taxon>Pseudomonadati</taxon>
        <taxon>Bacteroidota</taxon>
        <taxon>Bacteroidia</taxon>
        <taxon>Bacteroidales</taxon>
        <taxon>Dysgonomonadaceae</taxon>
        <taxon>Proteiniphilum</taxon>
    </lineage>
</organism>
<dbReference type="Proteomes" id="UP000187464">
    <property type="component" value="Chromosome I"/>
</dbReference>
<gene>
    <name evidence="1" type="ORF">PSM36_1922</name>
</gene>
<sequence length="46" mass="5272">MIIQKTLYRLQSMLTSGIYSLAEYLVSFSVNFTVKVISVPLKLGRY</sequence>
<proteinExistence type="predicted"/>
<accession>A0A1R3T817</accession>
<keyword evidence="2" id="KW-1185">Reference proteome</keyword>
<dbReference type="AlphaFoldDB" id="A0A1R3T817"/>
<dbReference type="STRING" id="1642647.PSM36_1922"/>
<reference evidence="1 2" key="1">
    <citation type="submission" date="2016-08" db="EMBL/GenBank/DDBJ databases">
        <authorList>
            <person name="Seilhamer J.J."/>
        </authorList>
    </citation>
    <scope>NUCLEOTIDE SEQUENCE [LARGE SCALE GENOMIC DNA]</scope>
    <source>
        <strain evidence="1">M3/6</strain>
    </source>
</reference>